<keyword evidence="2" id="KW-1185">Reference proteome</keyword>
<organism evidence="1 2">
    <name type="scientific">Mycena chlorophos</name>
    <name type="common">Agaric fungus</name>
    <name type="synonym">Agaricus chlorophos</name>
    <dbReference type="NCBI Taxonomy" id="658473"/>
    <lineage>
        <taxon>Eukaryota</taxon>
        <taxon>Fungi</taxon>
        <taxon>Dikarya</taxon>
        <taxon>Basidiomycota</taxon>
        <taxon>Agaricomycotina</taxon>
        <taxon>Agaricomycetes</taxon>
        <taxon>Agaricomycetidae</taxon>
        <taxon>Agaricales</taxon>
        <taxon>Marasmiineae</taxon>
        <taxon>Mycenaceae</taxon>
        <taxon>Mycena</taxon>
    </lineage>
</organism>
<evidence type="ECO:0000313" key="2">
    <source>
        <dbReference type="Proteomes" id="UP000815677"/>
    </source>
</evidence>
<evidence type="ECO:0008006" key="3">
    <source>
        <dbReference type="Google" id="ProtNLM"/>
    </source>
</evidence>
<evidence type="ECO:0000313" key="1">
    <source>
        <dbReference type="EMBL" id="GAT54310.1"/>
    </source>
</evidence>
<dbReference type="EMBL" id="DF848606">
    <property type="protein sequence ID" value="GAT54310.1"/>
    <property type="molecule type" value="Genomic_DNA"/>
</dbReference>
<name>A0ABQ0LTB2_MYCCL</name>
<reference evidence="1" key="1">
    <citation type="submission" date="2014-09" db="EMBL/GenBank/DDBJ databases">
        <title>Genome sequence of the luminous mushroom Mycena chlorophos for searching fungal bioluminescence genes.</title>
        <authorList>
            <person name="Tanaka Y."/>
            <person name="Kasuga D."/>
            <person name="Oba Y."/>
            <person name="Hase S."/>
            <person name="Sato K."/>
            <person name="Oba Y."/>
            <person name="Sakakibara Y."/>
        </authorList>
    </citation>
    <scope>NUCLEOTIDE SEQUENCE</scope>
</reference>
<sequence>MTTSTTNPFLPQELLETVVSHLSSNHLALRACLQAGRPFRIACEAALFRTVILLKSSSLSVAPYTTRSRAAPDADFIRGLILFASSRTLAKFIRSLTIQLSGEPSEGRLVKTILQRVHQAGVLEHLVVVPGRLAVIPSAEDPFAALLLQTMTLPRLHRLELQYVPCTRSLDYLVPSISDSPNFLDWEKVHLSLCVEHVYGLPDGPNLASLAPIFAHLRNIHLCWCAYFVPSFINGVLTDSESVDETITFPDFPNFPSLQRLSLEFRRHTEALGITNGFTHGRFLSMLPHLAPALDHLEFLINWRLIWDPSLSSPVHWEGANRDVWPGFREVEFRQAFPRLKNVKCVHELIWRESTSFKFRWSEAQKEEFRVAELVPWTEERMPGPSKAGVLAVV</sequence>
<dbReference type="Proteomes" id="UP000815677">
    <property type="component" value="Unassembled WGS sequence"/>
</dbReference>
<gene>
    <name evidence="1" type="ORF">MCHLO_11176</name>
</gene>
<protein>
    <recommendedName>
        <fullName evidence="3">F-box domain-containing protein</fullName>
    </recommendedName>
</protein>
<proteinExistence type="predicted"/>
<accession>A0ABQ0LTB2</accession>